<evidence type="ECO:0000256" key="8">
    <source>
        <dbReference type="RuleBase" id="RU363041"/>
    </source>
</evidence>
<feature type="transmembrane region" description="Helical" evidence="8">
    <location>
        <begin position="96"/>
        <end position="117"/>
    </location>
</feature>
<accession>A0ABN6YEF9</accession>
<feature type="transmembrane region" description="Helical" evidence="8">
    <location>
        <begin position="217"/>
        <end position="238"/>
    </location>
</feature>
<proteinExistence type="inferred from homology"/>
<evidence type="ECO:0000256" key="7">
    <source>
        <dbReference type="ARBA" id="ARBA00023136"/>
    </source>
</evidence>
<dbReference type="PANTHER" id="PTHR30269">
    <property type="entry name" value="TRANSMEMBRANE PROTEIN YFCA"/>
    <property type="match status" value="1"/>
</dbReference>
<organism evidence="9 10">
    <name type="scientific">Agromyces marinus</name>
    <dbReference type="NCBI Taxonomy" id="1389020"/>
    <lineage>
        <taxon>Bacteria</taxon>
        <taxon>Bacillati</taxon>
        <taxon>Actinomycetota</taxon>
        <taxon>Actinomycetes</taxon>
        <taxon>Micrococcales</taxon>
        <taxon>Microbacteriaceae</taxon>
        <taxon>Agromyces</taxon>
    </lineage>
</organism>
<evidence type="ECO:0000256" key="1">
    <source>
        <dbReference type="ARBA" id="ARBA00004651"/>
    </source>
</evidence>
<dbReference type="InterPro" id="IPR052017">
    <property type="entry name" value="TSUP"/>
</dbReference>
<keyword evidence="7 8" id="KW-0472">Membrane</keyword>
<keyword evidence="10" id="KW-1185">Reference proteome</keyword>
<dbReference type="Proteomes" id="UP001321477">
    <property type="component" value="Chromosome"/>
</dbReference>
<dbReference type="InterPro" id="IPR002781">
    <property type="entry name" value="TM_pro_TauE-like"/>
</dbReference>
<evidence type="ECO:0000256" key="3">
    <source>
        <dbReference type="ARBA" id="ARBA00022448"/>
    </source>
</evidence>
<keyword evidence="4 8" id="KW-1003">Cell membrane</keyword>
<evidence type="ECO:0000256" key="4">
    <source>
        <dbReference type="ARBA" id="ARBA00022475"/>
    </source>
</evidence>
<evidence type="ECO:0000256" key="6">
    <source>
        <dbReference type="ARBA" id="ARBA00022989"/>
    </source>
</evidence>
<evidence type="ECO:0000313" key="9">
    <source>
        <dbReference type="EMBL" id="BDZ54363.1"/>
    </source>
</evidence>
<feature type="transmembrane region" description="Helical" evidence="8">
    <location>
        <begin position="164"/>
        <end position="183"/>
    </location>
</feature>
<dbReference type="RefSeq" id="WP_234660727.1">
    <property type="nucleotide sequence ID" value="NZ_AP027734.1"/>
</dbReference>
<reference evidence="10" key="1">
    <citation type="journal article" date="2019" name="Int. J. Syst. Evol. Microbiol.">
        <title>The Global Catalogue of Microorganisms (GCM) 10K type strain sequencing project: providing services to taxonomists for standard genome sequencing and annotation.</title>
        <authorList>
            <consortium name="The Broad Institute Genomics Platform"/>
            <consortium name="The Broad Institute Genome Sequencing Center for Infectious Disease"/>
            <person name="Wu L."/>
            <person name="Ma J."/>
        </authorList>
    </citation>
    <scope>NUCLEOTIDE SEQUENCE [LARGE SCALE GENOMIC DNA]</scope>
    <source>
        <strain evidence="10">NBRC 109019</strain>
    </source>
</reference>
<evidence type="ECO:0000313" key="10">
    <source>
        <dbReference type="Proteomes" id="UP001321477"/>
    </source>
</evidence>
<sequence>MSDPFGAAAFAVAVMTAAVAQSATGFGFALIAAPALMLAAPGRSPFSLLAAGIVVTVTTLWANRSGFDWRVVAPIVAASVPGAILGTLVLVNADVAAVRIGIGLVVIAACLISLFGLRVPQNRTTLLTAGVLAGGLNSIASISGPPLAVAYRPERPDQLRGNTAAAFLIMGPISLVTTAIAVPPDLVDLQLAAIMAGLAGIGLLVGWTWVRRLPIHVVSRAALALSAGAGVTLLVSAAI</sequence>
<dbReference type="EMBL" id="AP027734">
    <property type="protein sequence ID" value="BDZ54363.1"/>
    <property type="molecule type" value="Genomic_DNA"/>
</dbReference>
<protein>
    <recommendedName>
        <fullName evidence="8">Probable membrane transporter protein</fullName>
    </recommendedName>
</protein>
<gene>
    <name evidence="9" type="ORF">GCM10025870_14360</name>
</gene>
<dbReference type="Pfam" id="PF01925">
    <property type="entry name" value="TauE"/>
    <property type="match status" value="1"/>
</dbReference>
<feature type="transmembrane region" description="Helical" evidence="8">
    <location>
        <begin position="44"/>
        <end position="62"/>
    </location>
</feature>
<name>A0ABN6YEF9_9MICO</name>
<comment type="subcellular location">
    <subcellularLocation>
        <location evidence="1 8">Cell membrane</location>
        <topology evidence="1 8">Multi-pass membrane protein</topology>
    </subcellularLocation>
</comment>
<feature type="transmembrane region" description="Helical" evidence="8">
    <location>
        <begin position="189"/>
        <end position="210"/>
    </location>
</feature>
<feature type="transmembrane region" description="Helical" evidence="8">
    <location>
        <begin position="69"/>
        <end position="90"/>
    </location>
</feature>
<keyword evidence="3" id="KW-0813">Transport</keyword>
<keyword evidence="5 8" id="KW-0812">Transmembrane</keyword>
<keyword evidence="6 8" id="KW-1133">Transmembrane helix</keyword>
<comment type="similarity">
    <text evidence="2 8">Belongs to the 4-toluene sulfonate uptake permease (TSUP) (TC 2.A.102) family.</text>
</comment>
<dbReference type="PANTHER" id="PTHR30269:SF37">
    <property type="entry name" value="MEMBRANE TRANSPORTER PROTEIN"/>
    <property type="match status" value="1"/>
</dbReference>
<evidence type="ECO:0000256" key="5">
    <source>
        <dbReference type="ARBA" id="ARBA00022692"/>
    </source>
</evidence>
<evidence type="ECO:0000256" key="2">
    <source>
        <dbReference type="ARBA" id="ARBA00009142"/>
    </source>
</evidence>